<accession>A0A8H6P122</accession>
<dbReference type="Proteomes" id="UP000630445">
    <property type="component" value="Unassembled WGS sequence"/>
</dbReference>
<keyword evidence="3" id="KW-1185">Reference proteome</keyword>
<dbReference type="EMBL" id="JACBAD010002126">
    <property type="protein sequence ID" value="KAF7114148.1"/>
    <property type="molecule type" value="Genomic_DNA"/>
</dbReference>
<comment type="caution">
    <text evidence="1">The sequence shown here is derived from an EMBL/GenBank/DDBJ whole genome shotgun (WGS) entry which is preliminary data.</text>
</comment>
<dbReference type="EMBL" id="JACBAF010002281">
    <property type="protein sequence ID" value="KAF7159028.1"/>
    <property type="molecule type" value="Genomic_DNA"/>
</dbReference>
<evidence type="ECO:0000313" key="1">
    <source>
        <dbReference type="EMBL" id="KAF7114148.1"/>
    </source>
</evidence>
<evidence type="ECO:0000313" key="2">
    <source>
        <dbReference type="EMBL" id="KAF7159028.1"/>
    </source>
</evidence>
<dbReference type="InterPro" id="IPR049232">
    <property type="entry name" value="DUF6829"/>
</dbReference>
<protein>
    <submittedName>
        <fullName evidence="1">Uncharacterized protein</fullName>
    </submittedName>
</protein>
<gene>
    <name evidence="1" type="ORF">CNMCM5793_007726</name>
    <name evidence="2" type="ORF">CNMCM6106_006121</name>
</gene>
<dbReference type="Proteomes" id="UP000662466">
    <property type="component" value="Unassembled WGS sequence"/>
</dbReference>
<reference evidence="1" key="1">
    <citation type="submission" date="2020-06" db="EMBL/GenBank/DDBJ databases">
        <title>Draft genome sequences of strains closely related to Aspergillus parafelis and Aspergillus hiratsukae.</title>
        <authorList>
            <person name="Dos Santos R.A.C."/>
            <person name="Rivero-Menendez O."/>
            <person name="Steenwyk J.L."/>
            <person name="Mead M.E."/>
            <person name="Goldman G.H."/>
            <person name="Alastruey-Izquierdo A."/>
            <person name="Rokas A."/>
        </authorList>
    </citation>
    <scope>NUCLEOTIDE SEQUENCE</scope>
    <source>
        <strain evidence="1">CNM-CM5793</strain>
        <strain evidence="2">CNM-CM6106</strain>
    </source>
</reference>
<proteinExistence type="predicted"/>
<organism evidence="1 3">
    <name type="scientific">Aspergillus hiratsukae</name>
    <dbReference type="NCBI Taxonomy" id="1194566"/>
    <lineage>
        <taxon>Eukaryota</taxon>
        <taxon>Fungi</taxon>
        <taxon>Dikarya</taxon>
        <taxon>Ascomycota</taxon>
        <taxon>Pezizomycotina</taxon>
        <taxon>Eurotiomycetes</taxon>
        <taxon>Eurotiomycetidae</taxon>
        <taxon>Eurotiales</taxon>
        <taxon>Aspergillaceae</taxon>
        <taxon>Aspergillus</taxon>
        <taxon>Aspergillus subgen. Fumigati</taxon>
    </lineage>
</organism>
<dbReference type="Pfam" id="PF20717">
    <property type="entry name" value="DUF6829"/>
    <property type="match status" value="1"/>
</dbReference>
<dbReference type="AlphaFoldDB" id="A0A8H6P122"/>
<dbReference type="OrthoDB" id="5295627at2759"/>
<name>A0A8H6P122_9EURO</name>
<evidence type="ECO:0000313" key="3">
    <source>
        <dbReference type="Proteomes" id="UP000630445"/>
    </source>
</evidence>
<sequence>MRYMEQILDIAGALGHRDHTHAAGLTEPIYQSYRIIYEIAVKVIDGTMGQREAYDANLVRKTLLLVSQNGWGEKGIALDVHSPDNRALMRLLCICNATTAGGGETADLVWETFYGEISDETGDLLVEGLNVEGSAYRPAVQVTYSPSVCSAAIKASKGGGTDGQKKALAAVFRYLARVLTITPADVEGLSGAVTVVERDIREKVMGVITSESFQKNPDVLDEVDVPEIEIAAWTDL</sequence>